<dbReference type="InterPro" id="IPR035897">
    <property type="entry name" value="Toll_tir_struct_dom_sf"/>
</dbReference>
<dbReference type="RefSeq" id="WP_214435631.1">
    <property type="nucleotide sequence ID" value="NZ_CAWPUQ010000172.1"/>
</dbReference>
<dbReference type="InterPro" id="IPR000157">
    <property type="entry name" value="TIR_dom"/>
</dbReference>
<evidence type="ECO:0000313" key="3">
    <source>
        <dbReference type="Proteomes" id="UP000662314"/>
    </source>
</evidence>
<accession>A0A8J7I8Q8</accession>
<name>A0A8J7I8Q8_9NOST</name>
<protein>
    <submittedName>
        <fullName evidence="2">TIR domain-containing protein</fullName>
    </submittedName>
</protein>
<dbReference type="EMBL" id="JAECZA010000243">
    <property type="protein sequence ID" value="MBH8576910.1"/>
    <property type="molecule type" value="Genomic_DNA"/>
</dbReference>
<dbReference type="Proteomes" id="UP000662314">
    <property type="component" value="Unassembled WGS sequence"/>
</dbReference>
<feature type="domain" description="SEFIR" evidence="1">
    <location>
        <begin position="118"/>
        <end position="255"/>
    </location>
</feature>
<sequence>MTKSKNSENNDGNYSDLLEILREKQKIRLGNFKSGEYLTLEYNIEEANPQPEPLIVIPTSSDSIGDISSDANTNPLPESAIFISPSYNSKDDIGVNSYFNSTNQERSDAFLNKESKVFSKVFISYSHDSEEHKKRVKELSERLNKIDGIKCVLDQDVVKLEYKWPRWMSEKIEEADFVIIICTKQYKERAYKKRGSGVYMEASLIETLLSYDSNYNKFLSVIFSEKGTDIRVYIPTFLLGLNVHILDVTNDKSYEAEFQQLCDRIKYQPSESRQKLDERGISPPE</sequence>
<organism evidence="2 3">
    <name type="scientific">Dendronalium phyllosphericum CENA369</name>
    <dbReference type="NCBI Taxonomy" id="1725256"/>
    <lineage>
        <taxon>Bacteria</taxon>
        <taxon>Bacillati</taxon>
        <taxon>Cyanobacteriota</taxon>
        <taxon>Cyanophyceae</taxon>
        <taxon>Nostocales</taxon>
        <taxon>Nostocaceae</taxon>
        <taxon>Dendronalium</taxon>
        <taxon>Dendronalium phyllosphericum</taxon>
    </lineage>
</organism>
<gene>
    <name evidence="2" type="ORF">I8752_28780</name>
</gene>
<dbReference type="InterPro" id="IPR013568">
    <property type="entry name" value="SEFIR_dom"/>
</dbReference>
<dbReference type="Pfam" id="PF13676">
    <property type="entry name" value="TIR_2"/>
    <property type="match status" value="1"/>
</dbReference>
<dbReference type="AlphaFoldDB" id="A0A8J7I8Q8"/>
<dbReference type="PROSITE" id="PS51534">
    <property type="entry name" value="SEFIR"/>
    <property type="match status" value="1"/>
</dbReference>
<reference evidence="2 3" key="1">
    <citation type="journal article" date="2021" name="Int. J. Syst. Evol. Microbiol.">
        <title>Amazonocrinis nigriterrae gen. nov., sp. nov., Atlanticothrix silvestris gen. nov., sp. nov. and Dendronalium phyllosphericum gen. nov., sp. nov., nostocacean cyanobacteria from Brazilian environments.</title>
        <authorList>
            <person name="Alvarenga D.O."/>
            <person name="Andreote A.P.D."/>
            <person name="Branco L.H.Z."/>
            <person name="Delbaje E."/>
            <person name="Cruz R.B."/>
            <person name="Varani A.M."/>
            <person name="Fiore M.F."/>
        </authorList>
    </citation>
    <scope>NUCLEOTIDE SEQUENCE [LARGE SCALE GENOMIC DNA]</scope>
    <source>
        <strain evidence="2 3">CENA369</strain>
    </source>
</reference>
<dbReference type="SUPFAM" id="SSF52200">
    <property type="entry name" value="Toll/Interleukin receptor TIR domain"/>
    <property type="match status" value="1"/>
</dbReference>
<evidence type="ECO:0000259" key="1">
    <source>
        <dbReference type="PROSITE" id="PS51534"/>
    </source>
</evidence>
<proteinExistence type="predicted"/>
<keyword evidence="3" id="KW-1185">Reference proteome</keyword>
<dbReference type="Gene3D" id="3.40.50.10140">
    <property type="entry name" value="Toll/interleukin-1 receptor homology (TIR) domain"/>
    <property type="match status" value="1"/>
</dbReference>
<evidence type="ECO:0000313" key="2">
    <source>
        <dbReference type="EMBL" id="MBH8576910.1"/>
    </source>
</evidence>
<comment type="caution">
    <text evidence="2">The sequence shown here is derived from an EMBL/GenBank/DDBJ whole genome shotgun (WGS) entry which is preliminary data.</text>
</comment>